<dbReference type="EMBL" id="CAJRGZ010000025">
    <property type="protein sequence ID" value="CAG5181346.1"/>
    <property type="molecule type" value="Genomic_DNA"/>
</dbReference>
<dbReference type="PANTHER" id="PTHR43162:SF1">
    <property type="entry name" value="PRESTALK A DIFFERENTIATION PROTEIN A"/>
    <property type="match status" value="1"/>
</dbReference>
<gene>
    <name evidence="2" type="ORF">ALTATR162_LOCUS9716</name>
</gene>
<dbReference type="Proteomes" id="UP000676310">
    <property type="component" value="Unassembled WGS sequence"/>
</dbReference>
<sequence>MTSPVLVFGPTGGVGSAAAIEAHKRGSKVYLAMRNTKKELKGIQEDGNSYVRIQADLAKPETIKQAVKTSGAKTAFVYVIYETKDAMRSSFEALKEAGIMYIVLLSSFKVQDPLTSEANKKDNIAAFHAAAEGALRETGVPYVAVRPAWFNSNIFWNVEDIKKGGVEVLYPNVVYDYLAPSDIGTVCGTLLTEPRLQKEAGQSIYLCGPKLMTQHEGYAVLSKVLGKEIKIKEIGEERFSQKYGYMPKPVLDTLVRGMRESNSGHDSYAEIYDKGVENLRKYTEREPTKFEDWVKENQAAFT</sequence>
<organism evidence="2 3">
    <name type="scientific">Alternaria atra</name>
    <dbReference type="NCBI Taxonomy" id="119953"/>
    <lineage>
        <taxon>Eukaryota</taxon>
        <taxon>Fungi</taxon>
        <taxon>Dikarya</taxon>
        <taxon>Ascomycota</taxon>
        <taxon>Pezizomycotina</taxon>
        <taxon>Dothideomycetes</taxon>
        <taxon>Pleosporomycetidae</taxon>
        <taxon>Pleosporales</taxon>
        <taxon>Pleosporineae</taxon>
        <taxon>Pleosporaceae</taxon>
        <taxon>Alternaria</taxon>
        <taxon>Alternaria sect. Ulocladioides</taxon>
    </lineage>
</organism>
<comment type="caution">
    <text evidence="2">The sequence shown here is derived from an EMBL/GenBank/DDBJ whole genome shotgun (WGS) entry which is preliminary data.</text>
</comment>
<dbReference type="AlphaFoldDB" id="A0A8J2I9X7"/>
<dbReference type="SUPFAM" id="SSF51735">
    <property type="entry name" value="NAD(P)-binding Rossmann-fold domains"/>
    <property type="match status" value="1"/>
</dbReference>
<accession>A0A8J2I9X7</accession>
<dbReference type="RefSeq" id="XP_043173285.1">
    <property type="nucleotide sequence ID" value="XM_043317350.1"/>
</dbReference>
<protein>
    <recommendedName>
        <fullName evidence="1">NAD(P)-binding domain-containing protein</fullName>
    </recommendedName>
</protein>
<dbReference type="Gene3D" id="3.40.50.720">
    <property type="entry name" value="NAD(P)-binding Rossmann-like Domain"/>
    <property type="match status" value="1"/>
</dbReference>
<dbReference type="OrthoDB" id="419598at2759"/>
<keyword evidence="3" id="KW-1185">Reference proteome</keyword>
<feature type="domain" description="NAD(P)-binding" evidence="1">
    <location>
        <begin position="9"/>
        <end position="153"/>
    </location>
</feature>
<dbReference type="InterPro" id="IPR051604">
    <property type="entry name" value="Ergot_Alk_Oxidoreductase"/>
</dbReference>
<evidence type="ECO:0000259" key="1">
    <source>
        <dbReference type="Pfam" id="PF13460"/>
    </source>
</evidence>
<dbReference type="Pfam" id="PF13460">
    <property type="entry name" value="NAD_binding_10"/>
    <property type="match status" value="1"/>
</dbReference>
<reference evidence="2" key="1">
    <citation type="submission" date="2021-05" db="EMBL/GenBank/DDBJ databases">
        <authorList>
            <person name="Stam R."/>
        </authorList>
    </citation>
    <scope>NUCLEOTIDE SEQUENCE</scope>
    <source>
        <strain evidence="2">CS162</strain>
    </source>
</reference>
<evidence type="ECO:0000313" key="2">
    <source>
        <dbReference type="EMBL" id="CAG5181346.1"/>
    </source>
</evidence>
<proteinExistence type="predicted"/>
<dbReference type="InterPro" id="IPR016040">
    <property type="entry name" value="NAD(P)-bd_dom"/>
</dbReference>
<evidence type="ECO:0000313" key="3">
    <source>
        <dbReference type="Proteomes" id="UP000676310"/>
    </source>
</evidence>
<name>A0A8J2I9X7_9PLEO</name>
<dbReference type="InterPro" id="IPR036291">
    <property type="entry name" value="NAD(P)-bd_dom_sf"/>
</dbReference>
<dbReference type="PANTHER" id="PTHR43162">
    <property type="match status" value="1"/>
</dbReference>
<dbReference type="GeneID" id="67021968"/>